<dbReference type="Pfam" id="PF21527">
    <property type="entry name" value="Stv"/>
    <property type="match status" value="1"/>
</dbReference>
<name>A0A3M2YFP6_PSEYM</name>
<gene>
    <name evidence="2" type="ORF">APX70_04534</name>
</gene>
<evidence type="ECO:0000259" key="1">
    <source>
        <dbReference type="Pfam" id="PF21527"/>
    </source>
</evidence>
<dbReference type="AlphaFoldDB" id="A0A3M2YFP6"/>
<organism evidence="2 3">
    <name type="scientific">Pseudomonas syringae pv. maculicola</name>
    <dbReference type="NCBI Taxonomy" id="59511"/>
    <lineage>
        <taxon>Bacteria</taxon>
        <taxon>Pseudomonadati</taxon>
        <taxon>Pseudomonadota</taxon>
        <taxon>Gammaproteobacteria</taxon>
        <taxon>Pseudomonadales</taxon>
        <taxon>Pseudomonadaceae</taxon>
        <taxon>Pseudomonas</taxon>
    </lineage>
</organism>
<dbReference type="EMBL" id="RBNL01002319">
    <property type="protein sequence ID" value="RML74710.1"/>
    <property type="molecule type" value="Genomic_DNA"/>
</dbReference>
<evidence type="ECO:0000313" key="3">
    <source>
        <dbReference type="Proteomes" id="UP000282378"/>
    </source>
</evidence>
<feature type="non-terminal residue" evidence="2">
    <location>
        <position position="1"/>
    </location>
</feature>
<reference evidence="2 3" key="1">
    <citation type="submission" date="2018-08" db="EMBL/GenBank/DDBJ databases">
        <title>Recombination of ecologically and evolutionarily significant loci maintains genetic cohesion in the Pseudomonas syringae species complex.</title>
        <authorList>
            <person name="Dillon M."/>
            <person name="Thakur S."/>
            <person name="Almeida R.N.D."/>
            <person name="Weir B.S."/>
            <person name="Guttman D.S."/>
        </authorList>
    </citation>
    <scope>NUCLEOTIDE SEQUENCE [LARGE SCALE GENOMIC DNA]</scope>
    <source>
        <strain evidence="2 3">88_10</strain>
    </source>
</reference>
<sequence length="85" mass="9352">RVVRNSNASPLRGWLPPTPTDVLTVRNRFGMTPPSLADLFNSLSVQGIHYDRILLVHCRCAAISAVLRRAPVYHAPTTPIIQHGA</sequence>
<dbReference type="Proteomes" id="UP000282378">
    <property type="component" value="Unassembled WGS sequence"/>
</dbReference>
<accession>A0A3M2YFP6</accession>
<protein>
    <recommendedName>
        <fullName evidence="1">Putative adhesin Stv domain-containing protein</fullName>
    </recommendedName>
</protein>
<dbReference type="InterPro" id="IPR049002">
    <property type="entry name" value="Stv"/>
</dbReference>
<comment type="caution">
    <text evidence="2">The sequence shown here is derived from an EMBL/GenBank/DDBJ whole genome shotgun (WGS) entry which is preliminary data.</text>
</comment>
<proteinExistence type="predicted"/>
<feature type="domain" description="Putative adhesin Stv" evidence="1">
    <location>
        <begin position="17"/>
        <end position="59"/>
    </location>
</feature>
<evidence type="ECO:0000313" key="2">
    <source>
        <dbReference type="EMBL" id="RML74710.1"/>
    </source>
</evidence>